<dbReference type="Gene3D" id="3.90.1150.140">
    <property type="match status" value="1"/>
</dbReference>
<feature type="signal peptide" evidence="2">
    <location>
        <begin position="1"/>
        <end position="18"/>
    </location>
</feature>
<organism evidence="5 6">
    <name type="scientific">Pseudidiomarina aquimaris</name>
    <dbReference type="NCBI Taxonomy" id="641841"/>
    <lineage>
        <taxon>Bacteria</taxon>
        <taxon>Pseudomonadati</taxon>
        <taxon>Pseudomonadota</taxon>
        <taxon>Gammaproteobacteria</taxon>
        <taxon>Alteromonadales</taxon>
        <taxon>Idiomarinaceae</taxon>
        <taxon>Pseudidiomarina</taxon>
    </lineage>
</organism>
<dbReference type="InterPro" id="IPR048503">
    <property type="entry name" value="NamZ_C"/>
</dbReference>
<evidence type="ECO:0000256" key="1">
    <source>
        <dbReference type="SAM" id="MobiDB-lite"/>
    </source>
</evidence>
<evidence type="ECO:0000313" key="6">
    <source>
        <dbReference type="Proteomes" id="UP000286678"/>
    </source>
</evidence>
<dbReference type="PANTHER" id="PTHR42915:SF1">
    <property type="entry name" value="PEPTIDOGLYCAN BETA-N-ACETYLMURAMIDASE NAMZ"/>
    <property type="match status" value="1"/>
</dbReference>
<protein>
    <submittedName>
        <fullName evidence="5">DUF1343 domain-containing protein</fullName>
    </submittedName>
</protein>
<dbReference type="PIRSF" id="PIRSF016719">
    <property type="entry name" value="UCP016719"/>
    <property type="match status" value="1"/>
</dbReference>
<accession>A0A432XE45</accession>
<evidence type="ECO:0000259" key="3">
    <source>
        <dbReference type="Pfam" id="PF07075"/>
    </source>
</evidence>
<dbReference type="GO" id="GO:0033922">
    <property type="term" value="F:peptidoglycan beta-N-acetylmuramidase activity"/>
    <property type="evidence" value="ECO:0007669"/>
    <property type="project" value="InterPro"/>
</dbReference>
<comment type="caution">
    <text evidence="5">The sequence shown here is derived from an EMBL/GenBank/DDBJ whole genome shotgun (WGS) entry which is preliminary data.</text>
</comment>
<feature type="domain" description="Peptidoglycan beta-N-acetylmuramidase NamZ N-terminal" evidence="3">
    <location>
        <begin position="49"/>
        <end position="247"/>
    </location>
</feature>
<dbReference type="PROSITE" id="PS51257">
    <property type="entry name" value="PROKAR_LIPOPROTEIN"/>
    <property type="match status" value="1"/>
</dbReference>
<dbReference type="Pfam" id="PF20732">
    <property type="entry name" value="NamZ_C"/>
    <property type="match status" value="1"/>
</dbReference>
<name>A0A432XE45_9GAMM</name>
<dbReference type="AlphaFoldDB" id="A0A432XE45"/>
<proteinExistence type="predicted"/>
<dbReference type="EMBL" id="PIPT01000007">
    <property type="protein sequence ID" value="RUO46827.1"/>
    <property type="molecule type" value="Genomic_DNA"/>
</dbReference>
<dbReference type="PANTHER" id="PTHR42915">
    <property type="entry name" value="HYPOTHETICAL 460 KDA PROTEIN IN FEUA-SIGW INTERGENIC REGION [PRECURSOR]"/>
    <property type="match status" value="1"/>
</dbReference>
<feature type="compositionally biased region" description="Polar residues" evidence="1">
    <location>
        <begin position="290"/>
        <end position="299"/>
    </location>
</feature>
<evidence type="ECO:0000313" key="5">
    <source>
        <dbReference type="EMBL" id="RUO46827.1"/>
    </source>
</evidence>
<evidence type="ECO:0000259" key="4">
    <source>
        <dbReference type="Pfam" id="PF20732"/>
    </source>
</evidence>
<dbReference type="Proteomes" id="UP000286678">
    <property type="component" value="Unassembled WGS sequence"/>
</dbReference>
<dbReference type="RefSeq" id="WP_126834204.1">
    <property type="nucleotide sequence ID" value="NZ_PIPT01000007.1"/>
</dbReference>
<dbReference type="Gene3D" id="3.40.50.12170">
    <property type="entry name" value="Uncharacterised protein PF07075, DUF1343"/>
    <property type="match status" value="1"/>
</dbReference>
<feature type="chain" id="PRO_5019054092" evidence="2">
    <location>
        <begin position="19"/>
        <end position="396"/>
    </location>
</feature>
<evidence type="ECO:0000256" key="2">
    <source>
        <dbReference type="SAM" id="SignalP"/>
    </source>
</evidence>
<dbReference type="OrthoDB" id="9801061at2"/>
<keyword evidence="6" id="KW-1185">Reference proteome</keyword>
<feature type="region of interest" description="Disordered" evidence="1">
    <location>
        <begin position="288"/>
        <end position="307"/>
    </location>
</feature>
<reference evidence="6" key="1">
    <citation type="journal article" date="2018" name="Front. Microbiol.">
        <title>Genome-Based Analysis Reveals the Taxonomy and Diversity of the Family Idiomarinaceae.</title>
        <authorList>
            <person name="Liu Y."/>
            <person name="Lai Q."/>
            <person name="Shao Z."/>
        </authorList>
    </citation>
    <scope>NUCLEOTIDE SEQUENCE [LARGE SCALE GENOMIC DNA]</scope>
    <source>
        <strain evidence="6">SW15</strain>
    </source>
</reference>
<keyword evidence="2" id="KW-0732">Signal</keyword>
<dbReference type="Pfam" id="PF07075">
    <property type="entry name" value="NamZ_N"/>
    <property type="match status" value="1"/>
</dbReference>
<gene>
    <name evidence="5" type="ORF">CWE21_09475</name>
</gene>
<dbReference type="InterPro" id="IPR008302">
    <property type="entry name" value="NamZ"/>
</dbReference>
<sequence length="396" mass="43510">MKRWLTLLVAALALTACADQSQQSAPNTQLTVGAEQAERYLPQLADKNVALVVNQTSRAHDQHLVDYLLAQNIHVTKVLAPEHGFRGDAGAGETIDDAIDPSTGLPILSIYGKTKKPTAEMLADIDTIVFDIQDVGARFYTYISTMHYVMEAAAEQGIEMLVLDRPNPNGAFVDGPVLEKQFQSFVGMHEIPLLHGMTVGELAQMIKGEGWINEAPALDLTVVPVTNYRRDMAYDLPVAPSPNLPNAQAIQLYPSLCLFEPTAVSIGRGTDFPFQVLGHHQVALGDFQFSPRSMPNSAPNPKLEGESLQGRDLRNSQIQGFDLKPLLQAYQAFKAAGQADDFFTSPDFMDKLSGTDKLRKAIIAGESEAEIRASWQADLAQFKQQRQPYLLYPDND</sequence>
<dbReference type="InterPro" id="IPR048502">
    <property type="entry name" value="NamZ_N"/>
</dbReference>
<feature type="domain" description="Peptidoglycan beta-N-acetylmuramidase NamZ C-terminal" evidence="4">
    <location>
        <begin position="252"/>
        <end position="392"/>
    </location>
</feature>